<evidence type="ECO:0000313" key="13">
    <source>
        <dbReference type="Proteomes" id="UP000309747"/>
    </source>
</evidence>
<dbReference type="InterPro" id="IPR029016">
    <property type="entry name" value="GAF-like_dom_sf"/>
</dbReference>
<dbReference type="PANTHER" id="PTHR45339:SF1">
    <property type="entry name" value="HYBRID SIGNAL TRANSDUCTION HISTIDINE KINASE J"/>
    <property type="match status" value="1"/>
</dbReference>
<gene>
    <name evidence="12" type="ORF">FA743_02850</name>
</gene>
<dbReference type="PANTHER" id="PTHR45339">
    <property type="entry name" value="HYBRID SIGNAL TRANSDUCTION HISTIDINE KINASE J"/>
    <property type="match status" value="1"/>
</dbReference>
<sequence>MNQTPLAGVRRCRRKITAGTGAAGDFVIKTPDAAILVAILAALAGVLALDLQFPLGTAVWLIYILPLALAVRATLPMLPVAVAAAACAAMAIGFGFDRAGIDPDVAALNRVMAGLVYLTLGGIGRNLILNRERLTRGEWINQAQIDLSRALQGELSSDRLAHQVLRVLADRIGARAAVAYARDGTGYRRLAHWGVDAAGLAERVTEGEGHLGRAISEARPLHLALPPDQALGWASGLARGRAPHALIVPLRDGQQVNGVLEFGLDGPPSGRMLELFDRLDDRLGIALRSAQYREQLRELLEETRRQAEELRSHGEELAASNEELEEQTRALQDSQRRLEIQQSELEGQNARLESQTQELEEQRDALARSRRLLEDQSEALTRESRYKSEFVANMSHELRTPLNALLIMSRLLSDNRARTLTAEQVRWAETIEASGKDLLALINDILDLAKIESGKLDLARDAVDPQDVAQKLQRGFEAQARQKGLTLTTRVAPGLPAFQTDRQRLEQVLRNFVSNALKFTDAGQVVLHIAPVPQGIAFSVEDSGIGIDPDQQEAVFEAFRQADGTISRRFGGTGLGLSISRELADLLGGRITLSSEKGKGSTFTLILPATPPDRQPAAAPQCLPAQPAAMSVPATTEPMMLDALPGLTDDRAEISPGDRVMLMVEDDPAFARILYDLGRELGFRCICVGRADDAVRAARHYLPQAIVMDVGLPDHSGLSALDRLKRDTTTRHIPVHMVSANDHVKDALAQGAISYMMKPVDRGQLSDALRHLEDRMEQRLRRVLIVEDDPAQMEGLKALLASDEVETVGAGTAADALQVCRSQTVDCIVLDMTLPDASGFDVLEQLDGDGTASFPPVIVYTARALSPDEEQRLRRYSKSIIIKGAKSPERLINEVTLFLHQVVSDLPDKQREMLAASLNRDAQLEGRRILVVEDDIRNVYALTGVFEPHGATVQIARNGREALEALGRVNDGAAPKVDLVLMDVMMPEMDGLTATREIRKIDRWKTLPIIMLTAKAMAEDQNQCLAAGANDYLSKPLDVDKLLSLTRVWMPR</sequence>
<dbReference type="InterPro" id="IPR036097">
    <property type="entry name" value="HisK_dim/P_sf"/>
</dbReference>
<dbReference type="CDD" id="cd16922">
    <property type="entry name" value="HATPase_EvgS-ArcB-TorS-like"/>
    <property type="match status" value="1"/>
</dbReference>
<dbReference type="SUPFAM" id="SSF52172">
    <property type="entry name" value="CheY-like"/>
    <property type="match status" value="3"/>
</dbReference>
<organism evidence="12 13">
    <name type="scientific">Paracoccus gahaiensis</name>
    <dbReference type="NCBI Taxonomy" id="1706839"/>
    <lineage>
        <taxon>Bacteria</taxon>
        <taxon>Pseudomonadati</taxon>
        <taxon>Pseudomonadota</taxon>
        <taxon>Alphaproteobacteria</taxon>
        <taxon>Rhodobacterales</taxon>
        <taxon>Paracoccaceae</taxon>
        <taxon>Paracoccus</taxon>
    </lineage>
</organism>
<dbReference type="InterPro" id="IPR003018">
    <property type="entry name" value="GAF"/>
</dbReference>
<dbReference type="InterPro" id="IPR003661">
    <property type="entry name" value="HisK_dim/P_dom"/>
</dbReference>
<name>A0A4U0RFT1_9RHOB</name>
<dbReference type="InterPro" id="IPR011006">
    <property type="entry name" value="CheY-like_superfamily"/>
</dbReference>
<dbReference type="OrthoDB" id="9801651at2"/>
<feature type="region of interest" description="Disordered" evidence="8">
    <location>
        <begin position="310"/>
        <end position="335"/>
    </location>
</feature>
<comment type="caution">
    <text evidence="12">The sequence shown here is derived from an EMBL/GenBank/DDBJ whole genome shotgun (WGS) entry which is preliminary data.</text>
</comment>
<dbReference type="PROSITE" id="PS50109">
    <property type="entry name" value="HIS_KIN"/>
    <property type="match status" value="1"/>
</dbReference>
<evidence type="ECO:0000256" key="1">
    <source>
        <dbReference type="ARBA" id="ARBA00000085"/>
    </source>
</evidence>
<dbReference type="Gene3D" id="3.40.50.2300">
    <property type="match status" value="3"/>
</dbReference>
<dbReference type="Pfam" id="PF13185">
    <property type="entry name" value="GAF_2"/>
    <property type="match status" value="1"/>
</dbReference>
<dbReference type="PRINTS" id="PR00344">
    <property type="entry name" value="BCTRLSENSOR"/>
</dbReference>
<feature type="modified residue" description="4-aspartylphosphate" evidence="7">
    <location>
        <position position="709"/>
    </location>
</feature>
<dbReference type="InterPro" id="IPR001789">
    <property type="entry name" value="Sig_transdc_resp-reg_receiver"/>
</dbReference>
<keyword evidence="6" id="KW-0902">Two-component regulatory system</keyword>
<evidence type="ECO:0000313" key="12">
    <source>
        <dbReference type="EMBL" id="TJZ94215.1"/>
    </source>
</evidence>
<dbReference type="InterPro" id="IPR004358">
    <property type="entry name" value="Sig_transdc_His_kin-like_C"/>
</dbReference>
<feature type="domain" description="Histidine kinase" evidence="10">
    <location>
        <begin position="393"/>
        <end position="611"/>
    </location>
</feature>
<dbReference type="AlphaFoldDB" id="A0A4U0RFT1"/>
<keyword evidence="3 7" id="KW-0597">Phosphoprotein</keyword>
<dbReference type="CDD" id="cd17546">
    <property type="entry name" value="REC_hyHK_CKI1_RcsC-like"/>
    <property type="match status" value="1"/>
</dbReference>
<feature type="compositionally biased region" description="Polar residues" evidence="8">
    <location>
        <begin position="344"/>
        <end position="357"/>
    </location>
</feature>
<dbReference type="Gene3D" id="3.30.450.40">
    <property type="match status" value="1"/>
</dbReference>
<comment type="catalytic activity">
    <reaction evidence="1">
        <text>ATP + protein L-histidine = ADP + protein N-phospho-L-histidine.</text>
        <dbReference type="EC" id="2.7.13.3"/>
    </reaction>
</comment>
<dbReference type="Pfam" id="PF00512">
    <property type="entry name" value="HisKA"/>
    <property type="match status" value="1"/>
</dbReference>
<feature type="modified residue" description="4-aspartylphosphate" evidence="7">
    <location>
        <position position="983"/>
    </location>
</feature>
<evidence type="ECO:0000256" key="6">
    <source>
        <dbReference type="ARBA" id="ARBA00023012"/>
    </source>
</evidence>
<evidence type="ECO:0000256" key="7">
    <source>
        <dbReference type="PROSITE-ProRule" id="PRU00169"/>
    </source>
</evidence>
<feature type="domain" description="Response regulatory" evidence="11">
    <location>
        <begin position="660"/>
        <end position="773"/>
    </location>
</feature>
<dbReference type="FunFam" id="3.30.565.10:FF:000010">
    <property type="entry name" value="Sensor histidine kinase RcsC"/>
    <property type="match status" value="1"/>
</dbReference>
<dbReference type="SMART" id="SM00388">
    <property type="entry name" value="HisKA"/>
    <property type="match status" value="1"/>
</dbReference>
<reference evidence="12 13" key="1">
    <citation type="submission" date="2019-04" db="EMBL/GenBank/DDBJ databases">
        <authorList>
            <person name="Li J."/>
        </authorList>
    </citation>
    <scope>NUCLEOTIDE SEQUENCE [LARGE SCALE GENOMIC DNA]</scope>
    <source>
        <strain evidence="12 13">KCTC 42687</strain>
    </source>
</reference>
<protein>
    <recommendedName>
        <fullName evidence="2">histidine kinase</fullName>
        <ecNumber evidence="2">2.7.13.3</ecNumber>
    </recommendedName>
</protein>
<dbReference type="SMART" id="SM00448">
    <property type="entry name" value="REC"/>
    <property type="match status" value="3"/>
</dbReference>
<dbReference type="SMART" id="SM00065">
    <property type="entry name" value="GAF"/>
    <property type="match status" value="1"/>
</dbReference>
<proteinExistence type="predicted"/>
<dbReference type="SUPFAM" id="SSF55874">
    <property type="entry name" value="ATPase domain of HSP90 chaperone/DNA topoisomerase II/histidine kinase"/>
    <property type="match status" value="1"/>
</dbReference>
<dbReference type="Gene3D" id="1.10.287.130">
    <property type="match status" value="1"/>
</dbReference>
<dbReference type="CDD" id="cd00156">
    <property type="entry name" value="REC"/>
    <property type="match status" value="1"/>
</dbReference>
<dbReference type="EC" id="2.7.13.3" evidence="2"/>
<evidence type="ECO:0000256" key="8">
    <source>
        <dbReference type="SAM" id="MobiDB-lite"/>
    </source>
</evidence>
<feature type="transmembrane region" description="Helical" evidence="9">
    <location>
        <begin position="33"/>
        <end position="63"/>
    </location>
</feature>
<keyword evidence="9" id="KW-1133">Transmembrane helix</keyword>
<keyword evidence="9" id="KW-0472">Membrane</keyword>
<dbReference type="InterPro" id="IPR005467">
    <property type="entry name" value="His_kinase_dom"/>
</dbReference>
<evidence type="ECO:0000259" key="10">
    <source>
        <dbReference type="PROSITE" id="PS50109"/>
    </source>
</evidence>
<feature type="modified residue" description="4-aspartylphosphate" evidence="7">
    <location>
        <position position="831"/>
    </location>
</feature>
<dbReference type="EMBL" id="SUNI01000001">
    <property type="protein sequence ID" value="TJZ94215.1"/>
    <property type="molecule type" value="Genomic_DNA"/>
</dbReference>
<feature type="domain" description="Response regulatory" evidence="11">
    <location>
        <begin position="928"/>
        <end position="1050"/>
    </location>
</feature>
<evidence type="ECO:0000256" key="9">
    <source>
        <dbReference type="SAM" id="Phobius"/>
    </source>
</evidence>
<dbReference type="PROSITE" id="PS50110">
    <property type="entry name" value="RESPONSE_REGULATORY"/>
    <property type="match status" value="3"/>
</dbReference>
<dbReference type="SUPFAM" id="SSF55781">
    <property type="entry name" value="GAF domain-like"/>
    <property type="match status" value="1"/>
</dbReference>
<evidence type="ECO:0000256" key="3">
    <source>
        <dbReference type="ARBA" id="ARBA00022553"/>
    </source>
</evidence>
<dbReference type="Pfam" id="PF02518">
    <property type="entry name" value="HATPase_c"/>
    <property type="match status" value="1"/>
</dbReference>
<dbReference type="SUPFAM" id="SSF47384">
    <property type="entry name" value="Homodimeric domain of signal transducing histidine kinase"/>
    <property type="match status" value="1"/>
</dbReference>
<evidence type="ECO:0000256" key="4">
    <source>
        <dbReference type="ARBA" id="ARBA00022679"/>
    </source>
</evidence>
<accession>A0A4U0RFT1</accession>
<feature type="transmembrane region" description="Helical" evidence="9">
    <location>
        <begin position="75"/>
        <end position="96"/>
    </location>
</feature>
<dbReference type="CDD" id="cd00082">
    <property type="entry name" value="HisKA"/>
    <property type="match status" value="1"/>
</dbReference>
<evidence type="ECO:0000259" key="11">
    <source>
        <dbReference type="PROSITE" id="PS50110"/>
    </source>
</evidence>
<feature type="region of interest" description="Disordered" evidence="8">
    <location>
        <begin position="344"/>
        <end position="363"/>
    </location>
</feature>
<feature type="domain" description="Response regulatory" evidence="11">
    <location>
        <begin position="782"/>
        <end position="898"/>
    </location>
</feature>
<keyword evidence="5" id="KW-0418">Kinase</keyword>
<keyword evidence="4" id="KW-0808">Transferase</keyword>
<evidence type="ECO:0000256" key="2">
    <source>
        <dbReference type="ARBA" id="ARBA00012438"/>
    </source>
</evidence>
<dbReference type="SMART" id="SM00387">
    <property type="entry name" value="HATPase_c"/>
    <property type="match status" value="1"/>
</dbReference>
<evidence type="ECO:0000256" key="5">
    <source>
        <dbReference type="ARBA" id="ARBA00022777"/>
    </source>
</evidence>
<dbReference type="Proteomes" id="UP000309747">
    <property type="component" value="Unassembled WGS sequence"/>
</dbReference>
<dbReference type="InterPro" id="IPR003594">
    <property type="entry name" value="HATPase_dom"/>
</dbReference>
<feature type="transmembrane region" description="Helical" evidence="9">
    <location>
        <begin position="108"/>
        <end position="128"/>
    </location>
</feature>
<keyword evidence="9" id="KW-0812">Transmembrane</keyword>
<dbReference type="Pfam" id="PF00072">
    <property type="entry name" value="Response_reg"/>
    <property type="match status" value="3"/>
</dbReference>
<dbReference type="InterPro" id="IPR036890">
    <property type="entry name" value="HATPase_C_sf"/>
</dbReference>
<dbReference type="GO" id="GO:0000155">
    <property type="term" value="F:phosphorelay sensor kinase activity"/>
    <property type="evidence" value="ECO:0007669"/>
    <property type="project" value="InterPro"/>
</dbReference>
<keyword evidence="13" id="KW-1185">Reference proteome</keyword>
<dbReference type="Gene3D" id="3.30.565.10">
    <property type="entry name" value="Histidine kinase-like ATPase, C-terminal domain"/>
    <property type="match status" value="1"/>
</dbReference>